<evidence type="ECO:0000313" key="3">
    <source>
        <dbReference type="EMBL" id="MQL68531.1"/>
    </source>
</evidence>
<dbReference type="EMBL" id="NMUH01000016">
    <property type="protein sequence ID" value="MQL68531.1"/>
    <property type="molecule type" value="Genomic_DNA"/>
</dbReference>
<feature type="region of interest" description="Disordered" evidence="1">
    <location>
        <begin position="234"/>
        <end position="282"/>
    </location>
</feature>
<dbReference type="Proteomes" id="UP000652761">
    <property type="component" value="Unassembled WGS sequence"/>
</dbReference>
<keyword evidence="2" id="KW-0812">Transmembrane</keyword>
<feature type="compositionally biased region" description="Basic and acidic residues" evidence="1">
    <location>
        <begin position="264"/>
        <end position="282"/>
    </location>
</feature>
<feature type="transmembrane region" description="Helical" evidence="2">
    <location>
        <begin position="597"/>
        <end position="619"/>
    </location>
</feature>
<feature type="compositionally biased region" description="Basic and acidic residues" evidence="1">
    <location>
        <begin position="355"/>
        <end position="371"/>
    </location>
</feature>
<sequence>MPAGGSSMAACATRLPRPLLTTPPPRQQLLGTSPAPSLAAAAAAAAAEAAALLIEEEEGGNGEAADGGLRSRSRKKMLLEQEGEIEGDAAVGAPVGVGHEWSVYLDAEQGVKSLDETNGMELEKVNQLVAEKSMQNRETVFRSEHAEDFPVVKTLHGKDLKDEHQPTSEEECGRILTGQEFLSQSVEITPSDDSKPVVEMDLERILEEQETHDLYCPNCHSCITRRVILRKRKRTSRQNTLDAKREKIEPIQADLIPGNSMDGKTVESHDAEPDTGERRDTGEPDVFRCLSCLSFFIPTGTGFRLFKIFGRRGENENVQSPPQIPERHQSWIFSFFETRKHKTKESGPEKPLLAESHDGYGRKADNSERTEQQITSAASSSEAMLPGKSQNEFKEERIDVHKTNGAEIRIAVPEGKMEHMQEICLKGPPLTTPIAVPEGKMEHMQEICLKGPPLTTPIAVPEGKMEHMQEICLKGPPLTTPTAPGPPIIVETRIHVGEQIMAEPRQTRQWDVLKAIVYGGLLESIASLGVVSSAAGSGVTTLNVIALGLANFVSGLLVLIHNLLELKNEQYKSISDNKKEESDRYWELLGSRGHIHLHATVALISYILVGILPPILYGFSFRKSDNKEYKLIVVAGGSLLCITLLAIAKAHVQGRRKQYIKTLVYYVGLGVSASGLSYAVGMLIKKLLQELGLFDDHASLLSPPFSSILEITPRTPLSRPS</sequence>
<dbReference type="InterPro" id="IPR052843">
    <property type="entry name" value="ER_body_metal_sequester"/>
</dbReference>
<comment type="caution">
    <text evidence="3">The sequence shown here is derived from an EMBL/GenBank/DDBJ whole genome shotgun (WGS) entry which is preliminary data.</text>
</comment>
<dbReference type="CDD" id="cd01059">
    <property type="entry name" value="CCC1_like"/>
    <property type="match status" value="1"/>
</dbReference>
<reference evidence="3" key="1">
    <citation type="submission" date="2017-07" db="EMBL/GenBank/DDBJ databases">
        <title>Taro Niue Genome Assembly and Annotation.</title>
        <authorList>
            <person name="Atibalentja N."/>
            <person name="Keating K."/>
            <person name="Fields C.J."/>
        </authorList>
    </citation>
    <scope>NUCLEOTIDE SEQUENCE</scope>
    <source>
        <strain evidence="3">Niue_2</strain>
        <tissue evidence="3">Leaf</tissue>
    </source>
</reference>
<keyword evidence="2" id="KW-1133">Transmembrane helix</keyword>
<evidence type="ECO:0008006" key="5">
    <source>
        <dbReference type="Google" id="ProtNLM"/>
    </source>
</evidence>
<dbReference type="PANTHER" id="PTHR38937">
    <property type="entry name" value="MEMBRANE PROTEIN OF ER BODY-LIKE PROTEIN"/>
    <property type="match status" value="1"/>
</dbReference>
<dbReference type="OrthoDB" id="1924921at2759"/>
<feature type="transmembrane region" description="Helical" evidence="2">
    <location>
        <begin position="663"/>
        <end position="684"/>
    </location>
</feature>
<dbReference type="AlphaFoldDB" id="A0A843TD45"/>
<proteinExistence type="predicted"/>
<dbReference type="PANTHER" id="PTHR38937:SF2">
    <property type="entry name" value="MEMBRANE PROTEIN OF ER BODY-LIKE PROTEIN ISOFORM X1"/>
    <property type="match status" value="1"/>
</dbReference>
<evidence type="ECO:0000313" key="4">
    <source>
        <dbReference type="Proteomes" id="UP000652761"/>
    </source>
</evidence>
<protein>
    <recommendedName>
        <fullName evidence="5">Membrane protein of ER body-like protein</fullName>
    </recommendedName>
</protein>
<evidence type="ECO:0000256" key="2">
    <source>
        <dbReference type="SAM" id="Phobius"/>
    </source>
</evidence>
<name>A0A843TD45_COLES</name>
<feature type="compositionally biased region" description="Polar residues" evidence="1">
    <location>
        <begin position="372"/>
        <end position="382"/>
    </location>
</feature>
<gene>
    <name evidence="3" type="ORF">Taro_000862</name>
</gene>
<feature type="transmembrane region" description="Helical" evidence="2">
    <location>
        <begin position="631"/>
        <end position="651"/>
    </location>
</feature>
<feature type="region of interest" description="Disordered" evidence="1">
    <location>
        <begin position="340"/>
        <end position="398"/>
    </location>
</feature>
<organism evidence="3 4">
    <name type="scientific">Colocasia esculenta</name>
    <name type="common">Wild taro</name>
    <name type="synonym">Arum esculentum</name>
    <dbReference type="NCBI Taxonomy" id="4460"/>
    <lineage>
        <taxon>Eukaryota</taxon>
        <taxon>Viridiplantae</taxon>
        <taxon>Streptophyta</taxon>
        <taxon>Embryophyta</taxon>
        <taxon>Tracheophyta</taxon>
        <taxon>Spermatophyta</taxon>
        <taxon>Magnoliopsida</taxon>
        <taxon>Liliopsida</taxon>
        <taxon>Araceae</taxon>
        <taxon>Aroideae</taxon>
        <taxon>Colocasieae</taxon>
        <taxon>Colocasia</taxon>
    </lineage>
</organism>
<feature type="region of interest" description="Disordered" evidence="1">
    <location>
        <begin position="1"/>
        <end position="34"/>
    </location>
</feature>
<keyword evidence="2" id="KW-0472">Membrane</keyword>
<evidence type="ECO:0000256" key="1">
    <source>
        <dbReference type="SAM" id="MobiDB-lite"/>
    </source>
</evidence>
<keyword evidence="4" id="KW-1185">Reference proteome</keyword>
<accession>A0A843TD45</accession>
<feature type="transmembrane region" description="Helical" evidence="2">
    <location>
        <begin position="542"/>
        <end position="564"/>
    </location>
</feature>